<keyword evidence="2" id="KW-1185">Reference proteome</keyword>
<gene>
    <name evidence="1" type="ORF">PanWU01x14_124000</name>
</gene>
<sequence length="46" mass="5421">MAIKVINEMGLTIRTMHKGDVSGINGAKPTHWYFLKRMKMTQPYYY</sequence>
<reference evidence="2" key="1">
    <citation type="submission" date="2016-06" db="EMBL/GenBank/DDBJ databases">
        <title>Parallel loss of symbiosis genes in relatives of nitrogen-fixing non-legume Parasponia.</title>
        <authorList>
            <person name="Van Velzen R."/>
            <person name="Holmer R."/>
            <person name="Bu F."/>
            <person name="Rutten L."/>
            <person name="Van Zeijl A."/>
            <person name="Liu W."/>
            <person name="Santuari L."/>
            <person name="Cao Q."/>
            <person name="Sharma T."/>
            <person name="Shen D."/>
            <person name="Roswanjaya Y."/>
            <person name="Wardhani T."/>
            <person name="Kalhor M.S."/>
            <person name="Jansen J."/>
            <person name="Van den Hoogen J."/>
            <person name="Gungor B."/>
            <person name="Hartog M."/>
            <person name="Hontelez J."/>
            <person name="Verver J."/>
            <person name="Yang W.-C."/>
            <person name="Schijlen E."/>
            <person name="Repin R."/>
            <person name="Schilthuizen M."/>
            <person name="Schranz E."/>
            <person name="Heidstra R."/>
            <person name="Miyata K."/>
            <person name="Fedorova E."/>
            <person name="Kohlen W."/>
            <person name="Bisseling T."/>
            <person name="Smit S."/>
            <person name="Geurts R."/>
        </authorList>
    </citation>
    <scope>NUCLEOTIDE SEQUENCE [LARGE SCALE GENOMIC DNA]</scope>
    <source>
        <strain evidence="2">cv. WU1-14</strain>
    </source>
</reference>
<proteinExistence type="predicted"/>
<name>A0A2P5CTZ2_PARAD</name>
<accession>A0A2P5CTZ2</accession>
<dbReference type="EMBL" id="JXTB01000095">
    <property type="protein sequence ID" value="PON64523.1"/>
    <property type="molecule type" value="Genomic_DNA"/>
</dbReference>
<evidence type="ECO:0000313" key="2">
    <source>
        <dbReference type="Proteomes" id="UP000237105"/>
    </source>
</evidence>
<dbReference type="OrthoDB" id="10428323at2759"/>
<dbReference type="Proteomes" id="UP000237105">
    <property type="component" value="Unassembled WGS sequence"/>
</dbReference>
<comment type="caution">
    <text evidence="1">The sequence shown here is derived from an EMBL/GenBank/DDBJ whole genome shotgun (WGS) entry which is preliminary data.</text>
</comment>
<evidence type="ECO:0000313" key="1">
    <source>
        <dbReference type="EMBL" id="PON64523.1"/>
    </source>
</evidence>
<protein>
    <submittedName>
        <fullName evidence="1">Uncharacterized protein</fullName>
    </submittedName>
</protein>
<organism evidence="1 2">
    <name type="scientific">Parasponia andersonii</name>
    <name type="common">Sponia andersonii</name>
    <dbReference type="NCBI Taxonomy" id="3476"/>
    <lineage>
        <taxon>Eukaryota</taxon>
        <taxon>Viridiplantae</taxon>
        <taxon>Streptophyta</taxon>
        <taxon>Embryophyta</taxon>
        <taxon>Tracheophyta</taxon>
        <taxon>Spermatophyta</taxon>
        <taxon>Magnoliopsida</taxon>
        <taxon>eudicotyledons</taxon>
        <taxon>Gunneridae</taxon>
        <taxon>Pentapetalae</taxon>
        <taxon>rosids</taxon>
        <taxon>fabids</taxon>
        <taxon>Rosales</taxon>
        <taxon>Cannabaceae</taxon>
        <taxon>Parasponia</taxon>
    </lineage>
</organism>
<dbReference type="AlphaFoldDB" id="A0A2P5CTZ2"/>